<dbReference type="PROSITE" id="PS50126">
    <property type="entry name" value="S1"/>
    <property type="match status" value="1"/>
</dbReference>
<evidence type="ECO:0000259" key="1">
    <source>
        <dbReference type="PROSITE" id="PS50126"/>
    </source>
</evidence>
<dbReference type="RefSeq" id="WP_378092479.1">
    <property type="nucleotide sequence ID" value="NZ_JBHSEP010000002.1"/>
</dbReference>
<accession>A0ABV9F8L5</accession>
<dbReference type="PANTHER" id="PTHR10724:SF10">
    <property type="entry name" value="S1 RNA-BINDING DOMAIN-CONTAINING PROTEIN 1"/>
    <property type="match status" value="1"/>
</dbReference>
<dbReference type="Pfam" id="PF09371">
    <property type="entry name" value="Tex_N"/>
    <property type="match status" value="1"/>
</dbReference>
<dbReference type="Gene3D" id="2.40.50.140">
    <property type="entry name" value="Nucleic acid-binding proteins"/>
    <property type="match status" value="1"/>
</dbReference>
<protein>
    <submittedName>
        <fullName evidence="2">Tex family protein</fullName>
    </submittedName>
</protein>
<dbReference type="Pfam" id="PF22706">
    <property type="entry name" value="Tex_central_region"/>
    <property type="match status" value="1"/>
</dbReference>
<dbReference type="InterPro" id="IPR023323">
    <property type="entry name" value="Tex-like_dom_sf"/>
</dbReference>
<dbReference type="CDD" id="cd05685">
    <property type="entry name" value="S1_Tex"/>
    <property type="match status" value="1"/>
</dbReference>
<dbReference type="InterPro" id="IPR044146">
    <property type="entry name" value="S1_Tex"/>
</dbReference>
<dbReference type="EMBL" id="JBHSEP010000002">
    <property type="protein sequence ID" value="MFC4597368.1"/>
    <property type="molecule type" value="Genomic_DNA"/>
</dbReference>
<dbReference type="SUPFAM" id="SSF158832">
    <property type="entry name" value="Tex N-terminal region-like"/>
    <property type="match status" value="1"/>
</dbReference>
<comment type="caution">
    <text evidence="2">The sequence shown here is derived from an EMBL/GenBank/DDBJ whole genome shotgun (WGS) entry which is preliminary data.</text>
</comment>
<dbReference type="Pfam" id="PF00575">
    <property type="entry name" value="S1"/>
    <property type="match status" value="1"/>
</dbReference>
<name>A0ABV9F8L5_9BACL</name>
<dbReference type="InterPro" id="IPR050437">
    <property type="entry name" value="Ribos_protein_bS1-like"/>
</dbReference>
<sequence>MSVGNENAVQDAQERMIRQIAGELGLGLGQVRTVAALLDDGNTIPFIARYRKEMTGELDEVQLRAIDDRRTYLKGLEDRKSEVVRLIEEQGKLTSELQAAIEKAAKLQEVEDLYRPYRQKRKTRASVAKERGLEPLAQWLLAQPRQGDLLAEAAKYIDADKGVGTAEEAIQGASDIVAEGLADDAGIRRWVRKFTWEQGVLVSKAKNPEAESVYEMYYQYTEPVRRLPPHRVLAINRGEREEFLSVSIDVPADRIVSEINRRTIRGPSAAGDVLAAAAEDAYKRLIAPSIERELRGELTEKAEEHAIGIFSENLRNLLLQPPVKGRVVLGVDPAYRTGCKLAVVDDTGKLLEVAVTYPTPPHNKKAEAEAVFRRLIDQYGIGLIVIGNGTGSRETEQFVAAIIRAMPERGLQYLIVNEAGASVYSASKLAAEEFPDLDVSERSAVSIARRLQDPLAELVKIEPKAIGVGQYQHDVTQKRLDESLAGVVESAVNHVGVDVNTASPSLLSYVSGINATMARNIVKVREEKGKFTDRSQIQKVPRLGAKTFEQCAGFLRISDGANPLDRTPIHPESYGVVGKLFDDLGLERTDIGTEKLKAKLADLRLEDAAARLGVGIPTLRDIVDSLQRPGRDPRDELPPPIFHTDVLDIEDLKPGMELKGTVRNVVDFGAFVDIGIKNDGLVHISQISNKFVKHPTEAVAVGDTVTVWVLGVDLKKGRVSLTMRQP</sequence>
<evidence type="ECO:0000313" key="3">
    <source>
        <dbReference type="Proteomes" id="UP001596028"/>
    </source>
</evidence>
<dbReference type="PANTHER" id="PTHR10724">
    <property type="entry name" value="30S RIBOSOMAL PROTEIN S1"/>
    <property type="match status" value="1"/>
</dbReference>
<dbReference type="Gene3D" id="3.30.420.140">
    <property type="entry name" value="YqgF/RNase H-like domain"/>
    <property type="match status" value="1"/>
</dbReference>
<reference evidence="3" key="1">
    <citation type="journal article" date="2019" name="Int. J. Syst. Evol. Microbiol.">
        <title>The Global Catalogue of Microorganisms (GCM) 10K type strain sequencing project: providing services to taxonomists for standard genome sequencing and annotation.</title>
        <authorList>
            <consortium name="The Broad Institute Genomics Platform"/>
            <consortium name="The Broad Institute Genome Sequencing Center for Infectious Disease"/>
            <person name="Wu L."/>
            <person name="Ma J."/>
        </authorList>
    </citation>
    <scope>NUCLEOTIDE SEQUENCE [LARGE SCALE GENOMIC DNA]</scope>
    <source>
        <strain evidence="3">CCUG 49571</strain>
    </source>
</reference>
<dbReference type="InterPro" id="IPR010994">
    <property type="entry name" value="RuvA_2-like"/>
</dbReference>
<keyword evidence="3" id="KW-1185">Reference proteome</keyword>
<dbReference type="Gene3D" id="1.10.10.650">
    <property type="entry name" value="RuvA domain 2-like"/>
    <property type="match status" value="1"/>
</dbReference>
<dbReference type="InterPro" id="IPR032639">
    <property type="entry name" value="Tex_YqgF"/>
</dbReference>
<dbReference type="SUPFAM" id="SSF50249">
    <property type="entry name" value="Nucleic acid-binding proteins"/>
    <property type="match status" value="1"/>
</dbReference>
<dbReference type="InterPro" id="IPR006641">
    <property type="entry name" value="YqgF/RNaseH-like_dom"/>
</dbReference>
<dbReference type="InterPro" id="IPR018974">
    <property type="entry name" value="Tex-like_N"/>
</dbReference>
<dbReference type="InterPro" id="IPR012337">
    <property type="entry name" value="RNaseH-like_sf"/>
</dbReference>
<dbReference type="Gene3D" id="1.10.3500.10">
    <property type="entry name" value="Tex N-terminal region-like"/>
    <property type="match status" value="1"/>
</dbReference>
<dbReference type="Gene3D" id="1.10.150.310">
    <property type="entry name" value="Tex RuvX-like domain-like"/>
    <property type="match status" value="1"/>
</dbReference>
<dbReference type="InterPro" id="IPR037027">
    <property type="entry name" value="YqgF/RNaseH-like_dom_sf"/>
</dbReference>
<dbReference type="InterPro" id="IPR023319">
    <property type="entry name" value="Tex-like_HTH_dom_sf"/>
</dbReference>
<dbReference type="InterPro" id="IPR003029">
    <property type="entry name" value="S1_domain"/>
</dbReference>
<gene>
    <name evidence="2" type="ORF">ACFO3S_03895</name>
</gene>
<dbReference type="InterPro" id="IPR041692">
    <property type="entry name" value="HHH_9"/>
</dbReference>
<dbReference type="InterPro" id="IPR055179">
    <property type="entry name" value="Tex-like_central_region"/>
</dbReference>
<dbReference type="SUPFAM" id="SSF53098">
    <property type="entry name" value="Ribonuclease H-like"/>
    <property type="match status" value="1"/>
</dbReference>
<dbReference type="InterPro" id="IPR012340">
    <property type="entry name" value="NA-bd_OB-fold"/>
</dbReference>
<dbReference type="SMART" id="SM00316">
    <property type="entry name" value="S1"/>
    <property type="match status" value="1"/>
</dbReference>
<evidence type="ECO:0000313" key="2">
    <source>
        <dbReference type="EMBL" id="MFC4597368.1"/>
    </source>
</evidence>
<dbReference type="Pfam" id="PF17674">
    <property type="entry name" value="HHH_9"/>
    <property type="match status" value="1"/>
</dbReference>
<dbReference type="Pfam" id="PF16921">
    <property type="entry name" value="Tex_YqgF"/>
    <property type="match status" value="1"/>
</dbReference>
<dbReference type="SMART" id="SM00732">
    <property type="entry name" value="YqgFc"/>
    <property type="match status" value="1"/>
</dbReference>
<feature type="domain" description="S1 motif" evidence="1">
    <location>
        <begin position="655"/>
        <end position="724"/>
    </location>
</feature>
<proteinExistence type="predicted"/>
<dbReference type="Pfam" id="PF12836">
    <property type="entry name" value="HHH_3"/>
    <property type="match status" value="1"/>
</dbReference>
<organism evidence="2 3">
    <name type="scientific">Cohnella hongkongensis</name>
    <dbReference type="NCBI Taxonomy" id="178337"/>
    <lineage>
        <taxon>Bacteria</taxon>
        <taxon>Bacillati</taxon>
        <taxon>Bacillota</taxon>
        <taxon>Bacilli</taxon>
        <taxon>Bacillales</taxon>
        <taxon>Paenibacillaceae</taxon>
        <taxon>Cohnella</taxon>
    </lineage>
</organism>
<dbReference type="SUPFAM" id="SSF47781">
    <property type="entry name" value="RuvA domain 2-like"/>
    <property type="match status" value="2"/>
</dbReference>
<dbReference type="Proteomes" id="UP001596028">
    <property type="component" value="Unassembled WGS sequence"/>
</dbReference>